<accession>A0A1I6G5Z9</accession>
<dbReference type="SUPFAM" id="SSF53649">
    <property type="entry name" value="Alkaline phosphatase-like"/>
    <property type="match status" value="1"/>
</dbReference>
<dbReference type="PANTHER" id="PTHR10151:SF120">
    <property type="entry name" value="BIS(5'-ADENOSYL)-TRIPHOSPHATASE"/>
    <property type="match status" value="1"/>
</dbReference>
<name>A0A1I6G5Z9_9MICO</name>
<sequence length="474" mass="48838">MAESLRLLIVVDGLRAADVDSPAMPYVASLRDSGTSYQRAVAAFPSLTRSNAAALATGFGPGNLGVLGNRVWVGGEGVLNTGTVSDVRRLRDGGAMPHPSIPERLARLGLSTVVVGNGSAGCTELLNMGAAAGHGSAISSLPEREVFTSVAAGLLAELEALGEPPADDNGSLDWAVAAAVTVIATQRPDLMIFWCGQPDVANHATGLRSAEHRAALQHADRLVKQLHTAGLAGGECDLIVTSDHGFCDVGESLPVDAEIASLIFRYGLNDGDLVLTANSGALFGYFASTVAGHRRRAVVEELAHAEWAGAVFCADVDCPPTAFPMSTVVGGGSPLVPDVIITTRVETGKAEDGAAVALAMDVRLGGAPTSRGIHGTVDAADLAIPLILHGPSFTAATQQSAPAGPADVAVTLHLLIAGEELADADGRVLRESLRHSAETNPEVVAQNVERGGTLLRMLRCDDRSYLLGATPTRI</sequence>
<dbReference type="PANTHER" id="PTHR10151">
    <property type="entry name" value="ECTONUCLEOTIDE PYROPHOSPHATASE/PHOSPHODIESTERASE"/>
    <property type="match status" value="1"/>
</dbReference>
<dbReference type="InterPro" id="IPR017850">
    <property type="entry name" value="Alkaline_phosphatase_core_sf"/>
</dbReference>
<dbReference type="EMBL" id="FOYR01000001">
    <property type="protein sequence ID" value="SFR37612.1"/>
    <property type="molecule type" value="Genomic_DNA"/>
</dbReference>
<dbReference type="Proteomes" id="UP000198877">
    <property type="component" value="Unassembled WGS sequence"/>
</dbReference>
<evidence type="ECO:0000313" key="2">
    <source>
        <dbReference type="Proteomes" id="UP000198877"/>
    </source>
</evidence>
<protein>
    <submittedName>
        <fullName evidence="1">Type I phosphodiesterase / nucleotide pyrophosphatase</fullName>
    </submittedName>
</protein>
<dbReference type="Pfam" id="PF01663">
    <property type="entry name" value="Phosphodiest"/>
    <property type="match status" value="1"/>
</dbReference>
<dbReference type="AlphaFoldDB" id="A0A1I6G5Z9"/>
<gene>
    <name evidence="1" type="ORF">SAMN04488591_0795</name>
</gene>
<dbReference type="RefSeq" id="WP_175491184.1">
    <property type="nucleotide sequence ID" value="NZ_FNGQ01000001.1"/>
</dbReference>
<dbReference type="Gene3D" id="3.40.720.10">
    <property type="entry name" value="Alkaline Phosphatase, subunit A"/>
    <property type="match status" value="1"/>
</dbReference>
<dbReference type="GO" id="GO:0016787">
    <property type="term" value="F:hydrolase activity"/>
    <property type="evidence" value="ECO:0007669"/>
    <property type="project" value="UniProtKB-ARBA"/>
</dbReference>
<reference evidence="2" key="1">
    <citation type="submission" date="2016-10" db="EMBL/GenBank/DDBJ databases">
        <authorList>
            <person name="Varghese N."/>
            <person name="Submissions S."/>
        </authorList>
    </citation>
    <scope>NUCLEOTIDE SEQUENCE [LARGE SCALE GENOMIC DNA]</scope>
    <source>
        <strain evidence="2">CL127</strain>
    </source>
</reference>
<proteinExistence type="predicted"/>
<dbReference type="InterPro" id="IPR002591">
    <property type="entry name" value="Phosphodiest/P_Trfase"/>
</dbReference>
<evidence type="ECO:0000313" key="1">
    <source>
        <dbReference type="EMBL" id="SFR37612.1"/>
    </source>
</evidence>
<organism evidence="1 2">
    <name type="scientific">Microbacterium azadirachtae</name>
    <dbReference type="NCBI Taxonomy" id="582680"/>
    <lineage>
        <taxon>Bacteria</taxon>
        <taxon>Bacillati</taxon>
        <taxon>Actinomycetota</taxon>
        <taxon>Actinomycetes</taxon>
        <taxon>Micrococcales</taxon>
        <taxon>Microbacteriaceae</taxon>
        <taxon>Microbacterium</taxon>
    </lineage>
</organism>